<dbReference type="Gene3D" id="3.60.10.10">
    <property type="entry name" value="Endonuclease/exonuclease/phosphatase"/>
    <property type="match status" value="1"/>
</dbReference>
<dbReference type="PROSITE" id="PS50878">
    <property type="entry name" value="RT_POL"/>
    <property type="match status" value="1"/>
</dbReference>
<evidence type="ECO:0000259" key="1">
    <source>
        <dbReference type="PROSITE" id="PS50878"/>
    </source>
</evidence>
<dbReference type="SUPFAM" id="SSF56672">
    <property type="entry name" value="DNA/RNA polymerases"/>
    <property type="match status" value="1"/>
</dbReference>
<feature type="domain" description="Reverse transcriptase" evidence="1">
    <location>
        <begin position="391"/>
        <end position="671"/>
    </location>
</feature>
<dbReference type="InterPro" id="IPR000477">
    <property type="entry name" value="RT_dom"/>
</dbReference>
<reference evidence="2 3" key="1">
    <citation type="journal article" date="2012" name="Nat. Biotechnol.">
        <title>Draft genome sequence of pigeonpea (Cajanus cajan), an orphan legume crop of resource-poor farmers.</title>
        <authorList>
            <person name="Varshney R.K."/>
            <person name="Chen W."/>
            <person name="Li Y."/>
            <person name="Bharti A.K."/>
            <person name="Saxena R.K."/>
            <person name="Schlueter J.A."/>
            <person name="Donoghue M.T."/>
            <person name="Azam S."/>
            <person name="Fan G."/>
            <person name="Whaley A.M."/>
            <person name="Farmer A.D."/>
            <person name="Sheridan J."/>
            <person name="Iwata A."/>
            <person name="Tuteja R."/>
            <person name="Penmetsa R.V."/>
            <person name="Wu W."/>
            <person name="Upadhyaya H.D."/>
            <person name="Yang S.P."/>
            <person name="Shah T."/>
            <person name="Saxena K.B."/>
            <person name="Michael T."/>
            <person name="McCombie W.R."/>
            <person name="Yang B."/>
            <person name="Zhang G."/>
            <person name="Yang H."/>
            <person name="Wang J."/>
            <person name="Spillane C."/>
            <person name="Cook D.R."/>
            <person name="May G.D."/>
            <person name="Xu X."/>
            <person name="Jackson S.A."/>
        </authorList>
    </citation>
    <scope>NUCLEOTIDE SEQUENCE [LARGE SCALE GENOMIC DNA]</scope>
    <source>
        <strain evidence="3">cv. Asha</strain>
    </source>
</reference>
<accession>A0A151SIE2</accession>
<dbReference type="PANTHER" id="PTHR33116">
    <property type="entry name" value="REVERSE TRANSCRIPTASE ZINC-BINDING DOMAIN-CONTAINING PROTEIN-RELATED-RELATED"/>
    <property type="match status" value="1"/>
</dbReference>
<dbReference type="InterPro" id="IPR036691">
    <property type="entry name" value="Endo/exonu/phosph_ase_sf"/>
</dbReference>
<evidence type="ECO:0000313" key="2">
    <source>
        <dbReference type="EMBL" id="KYP54501.1"/>
    </source>
</evidence>
<organism evidence="2 3">
    <name type="scientific">Cajanus cajan</name>
    <name type="common">Pigeon pea</name>
    <name type="synonym">Cajanus indicus</name>
    <dbReference type="NCBI Taxonomy" id="3821"/>
    <lineage>
        <taxon>Eukaryota</taxon>
        <taxon>Viridiplantae</taxon>
        <taxon>Streptophyta</taxon>
        <taxon>Embryophyta</taxon>
        <taxon>Tracheophyta</taxon>
        <taxon>Spermatophyta</taxon>
        <taxon>Magnoliopsida</taxon>
        <taxon>eudicotyledons</taxon>
        <taxon>Gunneridae</taxon>
        <taxon>Pentapetalae</taxon>
        <taxon>rosids</taxon>
        <taxon>fabids</taxon>
        <taxon>Fabales</taxon>
        <taxon>Fabaceae</taxon>
        <taxon>Papilionoideae</taxon>
        <taxon>50 kb inversion clade</taxon>
        <taxon>NPAAA clade</taxon>
        <taxon>indigoferoid/millettioid clade</taxon>
        <taxon>Phaseoleae</taxon>
        <taxon>Cajanus</taxon>
    </lineage>
</organism>
<dbReference type="AlphaFoldDB" id="A0A151SIE2"/>
<sequence length="956" mass="109957">MTSQAVSISIKTSGQSWIFTGVYASPSSPARREMWHQLNMLRETSQSAWLLIGDFNDIMVASEQRGGTFDIGRADIFAQQLELCGLLDLNLMGAKFTWHRRRNGLSLHKRLDRAVCDILFRTKFPEAVVEVLPRGHSDHNPLLLRCGGFPQPRGDLPFRFKAAWCTHAAYCKVVHDAWNCHSGNVLNALNQVRMASITFNQEVFGNIFVRKRELQARIRGLERYLERIDSVRSWALYHDLQQQYETCLFQEETLWYQKYREQWIKLSSRNTSLFHAQAVVRWKCSKVHGLFLASGEWCTDAALLQQAAYSFYQTLFGEAEEVRPLRDPDPLMRLNYDDQLLLGAPVSKEEVFQALMEMKPYKAPGPDGFQPIFYKMYWDVVGDDVWSFVRTAFATSFFDPQAVETLIVLIPKHEGPRHLKDFQPISLCNVLHKLISKVLVNRLRLILNRIVSPMQSSFLLGRSTNDNAILVQEIIHSMSKSQRVEGDLILKLDLEKAYDRVDWSFLRRVLIDLGFPPHIISLIMHGVSSASLCLLWNGQKTGTITPRRGLRQGDPLSPYLFVLCMERLGLLITKEVEEGSWSPYRLRGGPAVSHLFFADDVLLFSKAKTSSMRTIMKVIDLFCDASGMRVNLSKSMAFASQRVSPVRRRRLARISQIHFSSSLGKYLGYRMVHGRVKSQHFQDLVEKVQQRLSSWRGRLLNKARRLALVNSVLTSIPTYNMHIQWLPNQVCEKLDMLARRFLWSGQDKRGLHLVKWETSTQRRKDGGLGVRPTRLQNVALIGKQVWDLMYKLEKLWVHFVKWKYLGADITSMLQHSGSFFLSSLRKAYEALEEGFHLRLGQGECSFWFNPWIDGSPLSSRMTYIDLNDVDLEVRHVVSSDGCCDLARIASPLIDDLRELLSHLRLYLHHDIPDVLAWQGDESGVYSVCTGYAWLLARSTPRRDGSWGWLWKLKLPA</sequence>
<dbReference type="OMA" id="ARREMWH"/>
<name>A0A151SIE2_CAJCA</name>
<evidence type="ECO:0000313" key="3">
    <source>
        <dbReference type="Proteomes" id="UP000075243"/>
    </source>
</evidence>
<dbReference type="Proteomes" id="UP000075243">
    <property type="component" value="Chromosome 11"/>
</dbReference>
<dbReference type="Pfam" id="PF00078">
    <property type="entry name" value="RVT_1"/>
    <property type="match status" value="1"/>
</dbReference>
<dbReference type="SUPFAM" id="SSF56219">
    <property type="entry name" value="DNase I-like"/>
    <property type="match status" value="1"/>
</dbReference>
<proteinExistence type="predicted"/>
<dbReference type="Gramene" id="C.cajan_00670.t">
    <property type="protein sequence ID" value="C.cajan_00670.t.cds1"/>
    <property type="gene ID" value="C.cajan_00670"/>
</dbReference>
<dbReference type="InterPro" id="IPR043502">
    <property type="entry name" value="DNA/RNA_pol_sf"/>
</dbReference>
<gene>
    <name evidence="2" type="ORF">KK1_000689</name>
</gene>
<keyword evidence="3" id="KW-1185">Reference proteome</keyword>
<dbReference type="EMBL" id="CM003613">
    <property type="protein sequence ID" value="KYP54501.1"/>
    <property type="molecule type" value="Genomic_DNA"/>
</dbReference>
<dbReference type="CDD" id="cd01650">
    <property type="entry name" value="RT_nLTR_like"/>
    <property type="match status" value="1"/>
</dbReference>
<protein>
    <submittedName>
        <fullName evidence="2">Transposon TX1 uncharacterized</fullName>
    </submittedName>
</protein>
<dbReference type="PANTHER" id="PTHR33116:SF70">
    <property type="entry name" value="NON-LTR RETROELEMENT REVERSE TRANSCRIPTASE-LIKE PROTEIN"/>
    <property type="match status" value="1"/>
</dbReference>